<dbReference type="InterPro" id="IPR036271">
    <property type="entry name" value="Tet_transcr_reg_TetR-rel_C_sf"/>
</dbReference>
<dbReference type="Gene3D" id="1.10.357.10">
    <property type="entry name" value="Tetracycline Repressor, domain 2"/>
    <property type="match status" value="1"/>
</dbReference>
<reference evidence="7" key="2">
    <citation type="submission" date="2015-09" db="EMBL/GenBank/DDBJ databases">
        <title>Draft genome sequence of Mycobacterium neoaurum DSM 44074.</title>
        <authorList>
            <person name="Croce O."/>
            <person name="Robert C."/>
            <person name="Raoult D."/>
            <person name="Drancourt M."/>
        </authorList>
    </citation>
    <scope>NUCLEOTIDE SEQUENCE</scope>
    <source>
        <strain evidence="7">DSM 44074</strain>
    </source>
</reference>
<feature type="compositionally biased region" description="Basic and acidic residues" evidence="5">
    <location>
        <begin position="1"/>
        <end position="13"/>
    </location>
</feature>
<dbReference type="PROSITE" id="PS50977">
    <property type="entry name" value="HTH_TETR_2"/>
    <property type="match status" value="1"/>
</dbReference>
<evidence type="ECO:0000256" key="5">
    <source>
        <dbReference type="SAM" id="MobiDB-lite"/>
    </source>
</evidence>
<organism evidence="7 8">
    <name type="scientific">Mycolicibacterium neoaurum</name>
    <name type="common">Mycobacterium neoaurum</name>
    <dbReference type="NCBI Taxonomy" id="1795"/>
    <lineage>
        <taxon>Bacteria</taxon>
        <taxon>Bacillati</taxon>
        <taxon>Actinomycetota</taxon>
        <taxon>Actinomycetes</taxon>
        <taxon>Mycobacteriales</taxon>
        <taxon>Mycobacteriaceae</taxon>
        <taxon>Mycolicibacterium</taxon>
    </lineage>
</organism>
<dbReference type="InterPro" id="IPR001647">
    <property type="entry name" value="HTH_TetR"/>
</dbReference>
<dbReference type="RefSeq" id="WP_030133014.1">
    <property type="nucleotide sequence ID" value="NZ_JAKNRE010000001.1"/>
</dbReference>
<dbReference type="GO" id="GO:0003677">
    <property type="term" value="F:DNA binding"/>
    <property type="evidence" value="ECO:0007669"/>
    <property type="project" value="UniProtKB-UniRule"/>
</dbReference>
<evidence type="ECO:0000256" key="4">
    <source>
        <dbReference type="PROSITE-ProRule" id="PRU00335"/>
    </source>
</evidence>
<feature type="domain" description="HTH tetR-type" evidence="6">
    <location>
        <begin position="39"/>
        <end position="99"/>
    </location>
</feature>
<dbReference type="Pfam" id="PF00440">
    <property type="entry name" value="TetR_N"/>
    <property type="match status" value="1"/>
</dbReference>
<gene>
    <name evidence="7" type="ORF">BN1047_00083</name>
</gene>
<keyword evidence="3" id="KW-0804">Transcription</keyword>
<dbReference type="GO" id="GO:0045892">
    <property type="term" value="P:negative regulation of DNA-templated transcription"/>
    <property type="evidence" value="ECO:0007669"/>
    <property type="project" value="InterPro"/>
</dbReference>
<proteinExistence type="predicted"/>
<accession>A0AAV2WCU0</accession>
<feature type="region of interest" description="Disordered" evidence="5">
    <location>
        <begin position="1"/>
        <end position="20"/>
    </location>
</feature>
<name>A0AAV2WCU0_MYCNE</name>
<evidence type="ECO:0000259" key="6">
    <source>
        <dbReference type="PROSITE" id="PS50977"/>
    </source>
</evidence>
<reference evidence="7" key="1">
    <citation type="submission" date="2014-05" db="EMBL/GenBank/DDBJ databases">
        <authorList>
            <person name="Urmite Genomes"/>
        </authorList>
    </citation>
    <scope>NUCLEOTIDE SEQUENCE</scope>
    <source>
        <strain evidence="7">DSM 44074</strain>
    </source>
</reference>
<keyword evidence="2 4" id="KW-0238">DNA-binding</keyword>
<keyword evidence="1" id="KW-0805">Transcription regulation</keyword>
<dbReference type="Pfam" id="PF02909">
    <property type="entry name" value="TetR_C_1"/>
    <property type="match status" value="1"/>
</dbReference>
<dbReference type="SUPFAM" id="SSF48498">
    <property type="entry name" value="Tetracyclin repressor-like, C-terminal domain"/>
    <property type="match status" value="1"/>
</dbReference>
<dbReference type="InterPro" id="IPR009057">
    <property type="entry name" value="Homeodomain-like_sf"/>
</dbReference>
<dbReference type="EMBL" id="LK021337">
    <property type="protein sequence ID" value="CDQ42234.1"/>
    <property type="molecule type" value="Genomic_DNA"/>
</dbReference>
<sequence>MDRQLPSDKERSSAGDPVRTLELLWRRPAGKPTRGPRQRMTVDQVVQAAIGIADEQGLGQLTIRTVAAALGAAPMAIYTYVPGKAELLDLMLDAVYQQMPRTELTGMSWRDKVSAIADENRAMLARHGWVVGVPTTRPPLGPGMMAKYEHELSAFDGVGLTDLEMDAALTHLLGFVDSVSRIASESRAAAADSGESDDQWWQRVGPLLDSVLDAERYPLAVRVGAAAGQTHHSAYDAAHAYDFGLARILDGFAVLIDRRGP</sequence>
<evidence type="ECO:0000313" key="8">
    <source>
        <dbReference type="Proteomes" id="UP000028864"/>
    </source>
</evidence>
<evidence type="ECO:0000313" key="7">
    <source>
        <dbReference type="EMBL" id="CDQ42234.1"/>
    </source>
</evidence>
<evidence type="ECO:0000256" key="1">
    <source>
        <dbReference type="ARBA" id="ARBA00023015"/>
    </source>
</evidence>
<feature type="DNA-binding region" description="H-T-H motif" evidence="4">
    <location>
        <begin position="62"/>
        <end position="81"/>
    </location>
</feature>
<evidence type="ECO:0000256" key="2">
    <source>
        <dbReference type="ARBA" id="ARBA00023125"/>
    </source>
</evidence>
<dbReference type="Proteomes" id="UP000028864">
    <property type="component" value="Unassembled WGS sequence"/>
</dbReference>
<dbReference type="AlphaFoldDB" id="A0AAV2WCU0"/>
<dbReference type="Gene3D" id="1.10.10.60">
    <property type="entry name" value="Homeodomain-like"/>
    <property type="match status" value="1"/>
</dbReference>
<dbReference type="InterPro" id="IPR004111">
    <property type="entry name" value="Repressor_TetR_C"/>
</dbReference>
<evidence type="ECO:0000256" key="3">
    <source>
        <dbReference type="ARBA" id="ARBA00023163"/>
    </source>
</evidence>
<protein>
    <submittedName>
        <fullName evidence="7">TetR family transcriptional regulator</fullName>
    </submittedName>
</protein>
<dbReference type="SUPFAM" id="SSF46689">
    <property type="entry name" value="Homeodomain-like"/>
    <property type="match status" value="1"/>
</dbReference>